<proteinExistence type="predicted"/>
<name>A0ABR9EE24_9GAMM</name>
<feature type="signal peptide" evidence="5">
    <location>
        <begin position="1"/>
        <end position="20"/>
    </location>
</feature>
<dbReference type="Proteomes" id="UP000615755">
    <property type="component" value="Unassembled WGS sequence"/>
</dbReference>
<reference evidence="6 7" key="1">
    <citation type="submission" date="2015-03" db="EMBL/GenBank/DDBJ databases">
        <title>Genome sequence of Pseudoalteromonas aurantia.</title>
        <authorList>
            <person name="Xie B.-B."/>
            <person name="Rong J.-C."/>
            <person name="Qin Q.-L."/>
            <person name="Zhang Y.-Z."/>
        </authorList>
    </citation>
    <scope>NUCLEOTIDE SEQUENCE [LARGE SCALE GENOMIC DNA]</scope>
    <source>
        <strain evidence="6 7">208</strain>
    </source>
</reference>
<evidence type="ECO:0000256" key="4">
    <source>
        <dbReference type="SAM" id="Phobius"/>
    </source>
</evidence>
<keyword evidence="4" id="KW-0812">Transmembrane</keyword>
<evidence type="ECO:0000256" key="5">
    <source>
        <dbReference type="SAM" id="SignalP"/>
    </source>
</evidence>
<dbReference type="SUPFAM" id="SSF48452">
    <property type="entry name" value="TPR-like"/>
    <property type="match status" value="2"/>
</dbReference>
<comment type="caution">
    <text evidence="6">The sequence shown here is derived from an EMBL/GenBank/DDBJ whole genome shotgun (WGS) entry which is preliminary data.</text>
</comment>
<dbReference type="PANTHER" id="PTHR44858">
    <property type="entry name" value="TETRATRICOPEPTIDE REPEAT PROTEIN 6"/>
    <property type="match status" value="1"/>
</dbReference>
<evidence type="ECO:0000256" key="2">
    <source>
        <dbReference type="ARBA" id="ARBA00022803"/>
    </source>
</evidence>
<dbReference type="InterPro" id="IPR011990">
    <property type="entry name" value="TPR-like_helical_dom_sf"/>
</dbReference>
<keyword evidence="4" id="KW-0472">Membrane</keyword>
<keyword evidence="2" id="KW-0802">TPR repeat</keyword>
<dbReference type="Gene3D" id="1.25.40.10">
    <property type="entry name" value="Tetratricopeptide repeat domain"/>
    <property type="match status" value="3"/>
</dbReference>
<organism evidence="6 7">
    <name type="scientific">Pseudoalteromonas aurantia 208</name>
    <dbReference type="NCBI Taxonomy" id="1314867"/>
    <lineage>
        <taxon>Bacteria</taxon>
        <taxon>Pseudomonadati</taxon>
        <taxon>Pseudomonadota</taxon>
        <taxon>Gammaproteobacteria</taxon>
        <taxon>Alteromonadales</taxon>
        <taxon>Pseudoalteromonadaceae</taxon>
        <taxon>Pseudoalteromonas</taxon>
    </lineage>
</organism>
<dbReference type="EMBL" id="AQGV01000012">
    <property type="protein sequence ID" value="MBE0368629.1"/>
    <property type="molecule type" value="Genomic_DNA"/>
</dbReference>
<keyword evidence="3" id="KW-0175">Coiled coil</keyword>
<gene>
    <name evidence="6" type="ORF">PAUR_a2276</name>
</gene>
<feature type="chain" id="PRO_5045559259" description="Tetratricopeptide repeat protein" evidence="5">
    <location>
        <begin position="21"/>
        <end position="632"/>
    </location>
</feature>
<keyword evidence="1" id="KW-0677">Repeat</keyword>
<accession>A0ABR9EE24</accession>
<evidence type="ECO:0000313" key="7">
    <source>
        <dbReference type="Proteomes" id="UP000615755"/>
    </source>
</evidence>
<dbReference type="RefSeq" id="WP_192507878.1">
    <property type="nucleotide sequence ID" value="NZ_AQGV01000012.1"/>
</dbReference>
<feature type="transmembrane region" description="Helical" evidence="4">
    <location>
        <begin position="126"/>
        <end position="148"/>
    </location>
</feature>
<evidence type="ECO:0000256" key="3">
    <source>
        <dbReference type="SAM" id="Coils"/>
    </source>
</evidence>
<protein>
    <recommendedName>
        <fullName evidence="8">Tetratricopeptide repeat protein</fullName>
    </recommendedName>
</protein>
<evidence type="ECO:0000256" key="1">
    <source>
        <dbReference type="ARBA" id="ARBA00022737"/>
    </source>
</evidence>
<keyword evidence="7" id="KW-1185">Reference proteome</keyword>
<dbReference type="InterPro" id="IPR050498">
    <property type="entry name" value="Ycf3"/>
</dbReference>
<evidence type="ECO:0008006" key="8">
    <source>
        <dbReference type="Google" id="ProtNLM"/>
    </source>
</evidence>
<keyword evidence="5" id="KW-0732">Signal</keyword>
<sequence length="632" mass="71605">MRLFLLLVSLCFILLQTSSANEPLQNTGQKHTQQLSAIQTKMAVLDEQLKQQKDHAKGIKQQLGGDFKKLEETQTNLKIQLANISNQIIQQEKVLNFQLAKQEQSQNKELNVFDGRISDLSYELNFYSILITIIALILGFSTSFIAIYKAKSEANIASKKHMSEWLKNNSDELIAQAQVTFQEINQELKGKFDKFERDESERMQKFSEIRQVKAKLIDSLSLDIQSLTYKSFEHTRLNVDDWLEIGTELFSNNQFSLSIIAWDVITSNIFEEVDDLTLASALSYKSTCLDKLAQPEAEIKTYDELITRFIDNDNDTIQRRVAFAMFNKGVTQGQLNQSVDAIKTYEVLIAQFKEFENEAVQESVAKAMFNKGIRQGILTQPKEEIKTYEALITHFIESDNEAVLEQVANAMFSKGITQGQLDQPKDEIKTYEELIAHFGESDNEAVQEPVAEAMFNKGVVHGELNQSKEAIKAYETLITHFGASDNEAVLELVAKAMLNKGVRQGKLNQSKDAIKTHEMLITRFIASDNETMQERIANAMLNKGVTQGQLELPKEEIKTYEELIAHFGESGNEAVQERVAKAMLYIGISQVQLNLPDDAIKTYEGLISRYGDSHNPEITVIVLQAKKRLDEL</sequence>
<dbReference type="InterPro" id="IPR019734">
    <property type="entry name" value="TPR_rpt"/>
</dbReference>
<keyword evidence="4" id="KW-1133">Transmembrane helix</keyword>
<feature type="coiled-coil region" evidence="3">
    <location>
        <begin position="42"/>
        <end position="87"/>
    </location>
</feature>
<dbReference type="Pfam" id="PF13181">
    <property type="entry name" value="TPR_8"/>
    <property type="match status" value="1"/>
</dbReference>
<evidence type="ECO:0000313" key="6">
    <source>
        <dbReference type="EMBL" id="MBE0368629.1"/>
    </source>
</evidence>
<dbReference type="PANTHER" id="PTHR44858:SF1">
    <property type="entry name" value="UDP-N-ACETYLGLUCOSAMINE--PEPTIDE N-ACETYLGLUCOSAMINYLTRANSFERASE SPINDLY-RELATED"/>
    <property type="match status" value="1"/>
</dbReference>
<dbReference type="Pfam" id="PF13174">
    <property type="entry name" value="TPR_6"/>
    <property type="match status" value="1"/>
</dbReference>
<dbReference type="SMART" id="SM00028">
    <property type="entry name" value="TPR"/>
    <property type="match status" value="6"/>
</dbReference>